<evidence type="ECO:0000256" key="2">
    <source>
        <dbReference type="SAM" id="Phobius"/>
    </source>
</evidence>
<dbReference type="Proteomes" id="UP000060699">
    <property type="component" value="Chromosome"/>
</dbReference>
<proteinExistence type="predicted"/>
<keyword evidence="4" id="KW-1185">Reference proteome</keyword>
<dbReference type="SMART" id="SM00240">
    <property type="entry name" value="FHA"/>
    <property type="match status" value="1"/>
</dbReference>
<feature type="transmembrane region" description="Helical" evidence="2">
    <location>
        <begin position="250"/>
        <end position="268"/>
    </location>
</feature>
<keyword evidence="2" id="KW-1133">Transmembrane helix</keyword>
<evidence type="ECO:0000256" key="1">
    <source>
        <dbReference type="SAM" id="MobiDB-lite"/>
    </source>
</evidence>
<gene>
    <name evidence="3" type="ORF">RD2015_1207</name>
</gene>
<dbReference type="KEGG" id="rdp:RD2015_1207"/>
<dbReference type="STRING" id="76731.RD2015_1207"/>
<protein>
    <submittedName>
        <fullName evidence="3">Uncharacterized protein</fullName>
    </submittedName>
</protein>
<evidence type="ECO:0000313" key="3">
    <source>
        <dbReference type="EMBL" id="ALV05698.1"/>
    </source>
</evidence>
<dbReference type="InterPro" id="IPR008984">
    <property type="entry name" value="SMAD_FHA_dom_sf"/>
</dbReference>
<dbReference type="OrthoDB" id="5762105at2"/>
<dbReference type="RefSeq" id="WP_058934108.1">
    <property type="nucleotide sequence ID" value="NZ_CP013729.1"/>
</dbReference>
<dbReference type="CDD" id="cd00060">
    <property type="entry name" value="FHA"/>
    <property type="match status" value="1"/>
</dbReference>
<evidence type="ECO:0000313" key="4">
    <source>
        <dbReference type="Proteomes" id="UP000060699"/>
    </source>
</evidence>
<name>A0A0U3LGU6_9BURK</name>
<dbReference type="SUPFAM" id="SSF49879">
    <property type="entry name" value="SMAD/FHA domain"/>
    <property type="match status" value="1"/>
</dbReference>
<keyword evidence="2" id="KW-0472">Membrane</keyword>
<keyword evidence="2" id="KW-0812">Transmembrane</keyword>
<dbReference type="InterPro" id="IPR000253">
    <property type="entry name" value="FHA_dom"/>
</dbReference>
<dbReference type="Pfam" id="PF16697">
    <property type="entry name" value="Yop-YscD_cpl"/>
    <property type="match status" value="1"/>
</dbReference>
<feature type="transmembrane region" description="Helical" evidence="2">
    <location>
        <begin position="216"/>
        <end position="238"/>
    </location>
</feature>
<dbReference type="InterPro" id="IPR032030">
    <property type="entry name" value="YscD_cytoplasmic_dom"/>
</dbReference>
<dbReference type="PROSITE" id="PS50006">
    <property type="entry name" value="FHA_DOMAIN"/>
    <property type="match status" value="1"/>
</dbReference>
<reference evidence="3 4" key="1">
    <citation type="submission" date="2015-12" db="EMBL/GenBank/DDBJ databases">
        <title>Complete genome of Roseateles depolymerans KCTC 42856.</title>
        <authorList>
            <person name="Kim K.M."/>
        </authorList>
    </citation>
    <scope>NUCLEOTIDE SEQUENCE [LARGE SCALE GENOMIC DNA]</scope>
    <source>
        <strain evidence="3 4">KCTC 42856</strain>
    </source>
</reference>
<organism evidence="3 4">
    <name type="scientific">Roseateles depolymerans</name>
    <dbReference type="NCBI Taxonomy" id="76731"/>
    <lineage>
        <taxon>Bacteria</taxon>
        <taxon>Pseudomonadati</taxon>
        <taxon>Pseudomonadota</taxon>
        <taxon>Betaproteobacteria</taxon>
        <taxon>Burkholderiales</taxon>
        <taxon>Sphaerotilaceae</taxon>
        <taxon>Roseateles</taxon>
    </lineage>
</organism>
<accession>A0A0U3LGU6</accession>
<dbReference type="AlphaFoldDB" id="A0A0U3LGU6"/>
<feature type="transmembrane region" description="Helical" evidence="2">
    <location>
        <begin position="125"/>
        <end position="144"/>
    </location>
</feature>
<sequence>MDHAVIEILDREGHCRETHKVRQWPLTIGRAPSADLVLPDPHLAGAHALLHWTEAGARLELLESRNGGWLDGQRLGAGATAPWTAQNVVQLGSTRLRLRTALDALPDEQPLPRADEPMRRDARPAWALPAVSVLWLLVLWLTNWSGTDGSSTWVDTISGVLMPVALALTWAAAWALVTQLFRHWFAFGAHLWRALVVSLVFQLLDVTLPVLAYALSWPRLMALDTLAVSVGGAALLWWHATVVWPRPRRRLALAIGGMALLGLVLTVGRRTEQQHWLGPNYLSALPPPALRLVTPKPVDSFVDGMQRLEAPLQKQARKRNDQEQTSGDDE</sequence>
<dbReference type="Gene3D" id="2.60.200.20">
    <property type="match status" value="1"/>
</dbReference>
<feature type="region of interest" description="Disordered" evidence="1">
    <location>
        <begin position="308"/>
        <end position="330"/>
    </location>
</feature>
<feature type="transmembrane region" description="Helical" evidence="2">
    <location>
        <begin position="156"/>
        <end position="177"/>
    </location>
</feature>
<dbReference type="EMBL" id="CP013729">
    <property type="protein sequence ID" value="ALV05698.1"/>
    <property type="molecule type" value="Genomic_DNA"/>
</dbReference>